<reference evidence="1 2" key="1">
    <citation type="journal article" date="2017" name="Genome Announc.">
        <title>Genome sequence of the saprophytic ascomycete Epicoccum nigrum ICMP 19927 strain isolated from New Zealand.</title>
        <authorList>
            <person name="Fokin M."/>
            <person name="Fleetwood D."/>
            <person name="Weir B.S."/>
            <person name="Villas-Boas S.G."/>
        </authorList>
    </citation>
    <scope>NUCLEOTIDE SEQUENCE [LARGE SCALE GENOMIC DNA]</scope>
    <source>
        <strain evidence="1 2">ICMP 19927</strain>
    </source>
</reference>
<keyword evidence="2" id="KW-1185">Reference proteome</keyword>
<gene>
    <name evidence="1" type="ORF">B5807_03750</name>
</gene>
<accession>A0A1Y2M865</accession>
<proteinExistence type="predicted"/>
<dbReference type="Proteomes" id="UP000193240">
    <property type="component" value="Unassembled WGS sequence"/>
</dbReference>
<protein>
    <submittedName>
        <fullName evidence="1">Uncharacterized protein</fullName>
    </submittedName>
</protein>
<dbReference type="EMBL" id="KZ107840">
    <property type="protein sequence ID" value="OSS51999.1"/>
    <property type="molecule type" value="Genomic_DNA"/>
</dbReference>
<sequence>MDLILPNSLSALREDETFTRHNITIDPEAFLAVIRHAELGCRMGGEGQYFHNNVDKQSFEQLIPEDSALYDVFLLCFKDIGDHAWSFVPGIAMIRAMGPELAQFAKLSDEFLRTAVRIMNADTDFDNALELLSCCQEFVDECRVFEQFIHRLFDRIVEYRVFADQDGSRIKELNTRWDKVFPSRDVLGARVTEKMMSLVQRVNAAAPTYSVWDRFFNSEEVAANTENYKRSAEKQIAELTQWQAGLEDVYSRMTSIDKTIDLSLESTMSCERSLEQLKLAIGTIITDAERFAGSINTVVERLGNDMSDLEILMQISTADVQSARETWGAMRELSERLASMLSG</sequence>
<evidence type="ECO:0000313" key="2">
    <source>
        <dbReference type="Proteomes" id="UP000193240"/>
    </source>
</evidence>
<organism evidence="1 2">
    <name type="scientific">Epicoccum nigrum</name>
    <name type="common">Soil fungus</name>
    <name type="synonym">Epicoccum purpurascens</name>
    <dbReference type="NCBI Taxonomy" id="105696"/>
    <lineage>
        <taxon>Eukaryota</taxon>
        <taxon>Fungi</taxon>
        <taxon>Dikarya</taxon>
        <taxon>Ascomycota</taxon>
        <taxon>Pezizomycotina</taxon>
        <taxon>Dothideomycetes</taxon>
        <taxon>Pleosporomycetidae</taxon>
        <taxon>Pleosporales</taxon>
        <taxon>Pleosporineae</taxon>
        <taxon>Didymellaceae</taxon>
        <taxon>Epicoccum</taxon>
    </lineage>
</organism>
<dbReference type="InParanoid" id="A0A1Y2M865"/>
<name>A0A1Y2M865_EPING</name>
<evidence type="ECO:0000313" key="1">
    <source>
        <dbReference type="EMBL" id="OSS51999.1"/>
    </source>
</evidence>
<dbReference type="AlphaFoldDB" id="A0A1Y2M865"/>